<dbReference type="NCBIfam" id="TIGR02273">
    <property type="entry name" value="16S_RimM"/>
    <property type="match status" value="1"/>
</dbReference>
<comment type="subunit">
    <text evidence="5">Binds ribosomal protein uS19.</text>
</comment>
<keyword evidence="9" id="KW-1185">Reference proteome</keyword>
<dbReference type="PANTHER" id="PTHR33692">
    <property type="entry name" value="RIBOSOME MATURATION FACTOR RIMM"/>
    <property type="match status" value="1"/>
</dbReference>
<dbReference type="OrthoDB" id="5381335at2"/>
<organism evidence="8 9">
    <name type="scientific">Pseudofrankia asymbiotica</name>
    <dbReference type="NCBI Taxonomy" id="1834516"/>
    <lineage>
        <taxon>Bacteria</taxon>
        <taxon>Bacillati</taxon>
        <taxon>Actinomycetota</taxon>
        <taxon>Actinomycetes</taxon>
        <taxon>Frankiales</taxon>
        <taxon>Frankiaceae</taxon>
        <taxon>Pseudofrankia</taxon>
    </lineage>
</organism>
<evidence type="ECO:0000313" key="9">
    <source>
        <dbReference type="Proteomes" id="UP000188929"/>
    </source>
</evidence>
<dbReference type="GO" id="GO:0006364">
    <property type="term" value="P:rRNA processing"/>
    <property type="evidence" value="ECO:0007669"/>
    <property type="project" value="UniProtKB-UniRule"/>
</dbReference>
<sequence length="178" mass="18719">MGDAIVVGRIGKAHGVRGDVTIDVRTDVPERRFAVGARLDRSSDGPDLVIAESRWHSGRLLLRFEGVADRTAAEALRGTVLTIDADQAGDAADPDEPDDDGEFWWDRDLVGLRAVAPDGSPLGEVTDIVHTAAGELLAIGKPGGGEHLVPFVHEIVPTVDRAGGRIVVDAPPGLLDLG</sequence>
<keyword evidence="4 5" id="KW-0143">Chaperone</keyword>
<dbReference type="Pfam" id="PF24986">
    <property type="entry name" value="PRC_RimM"/>
    <property type="match status" value="1"/>
</dbReference>
<dbReference type="InterPro" id="IPR009000">
    <property type="entry name" value="Transl_B-barrel_sf"/>
</dbReference>
<comment type="function">
    <text evidence="5">An accessory protein needed during the final step in the assembly of 30S ribosomal subunit, possibly for assembly of the head region. Essential for efficient processing of 16S rRNA. May be needed both before and after RbfA during the maturation of 16S rRNA. It has affinity for free ribosomal 30S subunits but not for 70S ribosomes.</text>
</comment>
<dbReference type="InterPro" id="IPR056792">
    <property type="entry name" value="PRC_RimM"/>
</dbReference>
<keyword evidence="1 5" id="KW-0963">Cytoplasm</keyword>
<evidence type="ECO:0000259" key="7">
    <source>
        <dbReference type="Pfam" id="PF24986"/>
    </source>
</evidence>
<dbReference type="SUPFAM" id="SSF50447">
    <property type="entry name" value="Translation proteins"/>
    <property type="match status" value="1"/>
</dbReference>
<evidence type="ECO:0000256" key="1">
    <source>
        <dbReference type="ARBA" id="ARBA00022490"/>
    </source>
</evidence>
<dbReference type="InterPro" id="IPR011033">
    <property type="entry name" value="PRC_barrel-like_sf"/>
</dbReference>
<feature type="domain" description="Ribosome maturation factor RimM PRC barrel" evidence="7">
    <location>
        <begin position="107"/>
        <end position="174"/>
    </location>
</feature>
<dbReference type="PANTHER" id="PTHR33692:SF1">
    <property type="entry name" value="RIBOSOME MATURATION FACTOR RIMM"/>
    <property type="match status" value="1"/>
</dbReference>
<name>A0A1V2IDM8_9ACTN</name>
<dbReference type="AlphaFoldDB" id="A0A1V2IDM8"/>
<evidence type="ECO:0000256" key="3">
    <source>
        <dbReference type="ARBA" id="ARBA00022552"/>
    </source>
</evidence>
<dbReference type="STRING" id="1834516.BL253_10160"/>
<dbReference type="GO" id="GO:0042274">
    <property type="term" value="P:ribosomal small subunit biogenesis"/>
    <property type="evidence" value="ECO:0007669"/>
    <property type="project" value="UniProtKB-UniRule"/>
</dbReference>
<feature type="domain" description="RimM N-terminal" evidence="6">
    <location>
        <begin position="6"/>
        <end position="87"/>
    </location>
</feature>
<dbReference type="InterPro" id="IPR011961">
    <property type="entry name" value="RimM"/>
</dbReference>
<protein>
    <recommendedName>
        <fullName evidence="5">Ribosome maturation factor RimM</fullName>
    </recommendedName>
</protein>
<keyword evidence="2 5" id="KW-0690">Ribosome biogenesis</keyword>
<keyword evidence="3 5" id="KW-0698">rRNA processing</keyword>
<evidence type="ECO:0000256" key="2">
    <source>
        <dbReference type="ARBA" id="ARBA00022517"/>
    </source>
</evidence>
<dbReference type="Gene3D" id="2.30.30.240">
    <property type="entry name" value="PRC-barrel domain"/>
    <property type="match status" value="1"/>
</dbReference>
<evidence type="ECO:0000256" key="4">
    <source>
        <dbReference type="ARBA" id="ARBA00023186"/>
    </source>
</evidence>
<dbReference type="EMBL" id="MOMC01000017">
    <property type="protein sequence ID" value="ONH31227.1"/>
    <property type="molecule type" value="Genomic_DNA"/>
</dbReference>
<dbReference type="Pfam" id="PF01782">
    <property type="entry name" value="RimM"/>
    <property type="match status" value="1"/>
</dbReference>
<accession>A0A1V2IDM8</accession>
<comment type="caution">
    <text evidence="8">The sequence shown here is derived from an EMBL/GenBank/DDBJ whole genome shotgun (WGS) entry which is preliminary data.</text>
</comment>
<dbReference type="RefSeq" id="WP_076815830.1">
    <property type="nucleotide sequence ID" value="NZ_MOMC01000017.1"/>
</dbReference>
<dbReference type="InterPro" id="IPR036976">
    <property type="entry name" value="RimM_N_sf"/>
</dbReference>
<dbReference type="InterPro" id="IPR002676">
    <property type="entry name" value="RimM_N"/>
</dbReference>
<dbReference type="GO" id="GO:0043022">
    <property type="term" value="F:ribosome binding"/>
    <property type="evidence" value="ECO:0007669"/>
    <property type="project" value="InterPro"/>
</dbReference>
<evidence type="ECO:0000256" key="5">
    <source>
        <dbReference type="HAMAP-Rule" id="MF_00014"/>
    </source>
</evidence>
<reference evidence="9" key="1">
    <citation type="submission" date="2016-10" db="EMBL/GenBank/DDBJ databases">
        <title>Frankia sp. NRRL B-16386 Genome sequencing.</title>
        <authorList>
            <person name="Ghodhbane-Gtari F."/>
            <person name="Swanson E."/>
            <person name="Gueddou A."/>
            <person name="Hezbri K."/>
            <person name="Ktari K."/>
            <person name="Nouioui I."/>
            <person name="Morris K."/>
            <person name="Simpson S."/>
            <person name="Abebe-Akele F."/>
            <person name="Thomas K."/>
            <person name="Gtari M."/>
            <person name="Tisa L.S."/>
        </authorList>
    </citation>
    <scope>NUCLEOTIDE SEQUENCE [LARGE SCALE GENOMIC DNA]</scope>
    <source>
        <strain evidence="9">NRRL B-16386</strain>
    </source>
</reference>
<comment type="similarity">
    <text evidence="5">Belongs to the RimM family.</text>
</comment>
<dbReference type="HAMAP" id="MF_00014">
    <property type="entry name" value="Ribosome_mat_RimM"/>
    <property type="match status" value="1"/>
</dbReference>
<dbReference type="SUPFAM" id="SSF50346">
    <property type="entry name" value="PRC-barrel domain"/>
    <property type="match status" value="1"/>
</dbReference>
<dbReference type="GO" id="GO:0005840">
    <property type="term" value="C:ribosome"/>
    <property type="evidence" value="ECO:0007669"/>
    <property type="project" value="InterPro"/>
</dbReference>
<gene>
    <name evidence="5" type="primary">rimM</name>
    <name evidence="8" type="ORF">BL253_10160</name>
</gene>
<dbReference type="Gene3D" id="2.40.30.60">
    <property type="entry name" value="RimM"/>
    <property type="match status" value="1"/>
</dbReference>
<evidence type="ECO:0000313" key="8">
    <source>
        <dbReference type="EMBL" id="ONH31227.1"/>
    </source>
</evidence>
<proteinExistence type="inferred from homology"/>
<comment type="domain">
    <text evidence="5">The PRC barrel domain binds ribosomal protein uS19.</text>
</comment>
<comment type="subcellular location">
    <subcellularLocation>
        <location evidence="5">Cytoplasm</location>
    </subcellularLocation>
</comment>
<evidence type="ECO:0000259" key="6">
    <source>
        <dbReference type="Pfam" id="PF01782"/>
    </source>
</evidence>
<dbReference type="Proteomes" id="UP000188929">
    <property type="component" value="Unassembled WGS sequence"/>
</dbReference>
<dbReference type="GO" id="GO:0005737">
    <property type="term" value="C:cytoplasm"/>
    <property type="evidence" value="ECO:0007669"/>
    <property type="project" value="UniProtKB-SubCell"/>
</dbReference>